<keyword evidence="3" id="KW-1185">Reference proteome</keyword>
<name>A0A225WU64_9STRA</name>
<feature type="compositionally biased region" description="Basic and acidic residues" evidence="1">
    <location>
        <begin position="28"/>
        <end position="44"/>
    </location>
</feature>
<sequence>MPYKLVLSGICRIRASTSIKPRPCHCRKASDEPSNETRRSRHEINATVDYQQPRLPRAPVPRSPRCCTRVSVNKPTESCKRGNHTVRMTNKDTERNECFLFK</sequence>
<reference evidence="3" key="1">
    <citation type="submission" date="2017-03" db="EMBL/GenBank/DDBJ databases">
        <title>Phytopthora megakarya and P. palmivora, two closely related causual agents of cacao black pod achieved similar genome size and gene model numbers by different mechanisms.</title>
        <authorList>
            <person name="Ali S."/>
            <person name="Shao J."/>
            <person name="Larry D.J."/>
            <person name="Kronmiller B."/>
            <person name="Shen D."/>
            <person name="Strem M.D."/>
            <person name="Melnick R.L."/>
            <person name="Guiltinan M.J."/>
            <person name="Tyler B.M."/>
            <person name="Meinhardt L.W."/>
            <person name="Bailey B.A."/>
        </authorList>
    </citation>
    <scope>NUCLEOTIDE SEQUENCE [LARGE SCALE GENOMIC DNA]</scope>
    <source>
        <strain evidence="3">zdho120</strain>
    </source>
</reference>
<protein>
    <submittedName>
        <fullName evidence="2">Uncharacterized protein</fullName>
    </submittedName>
</protein>
<evidence type="ECO:0000313" key="2">
    <source>
        <dbReference type="EMBL" id="OWZ20629.1"/>
    </source>
</evidence>
<evidence type="ECO:0000256" key="1">
    <source>
        <dbReference type="SAM" id="MobiDB-lite"/>
    </source>
</evidence>
<dbReference type="AlphaFoldDB" id="A0A225WU64"/>
<proteinExistence type="predicted"/>
<comment type="caution">
    <text evidence="2">The sequence shown here is derived from an EMBL/GenBank/DDBJ whole genome shotgun (WGS) entry which is preliminary data.</text>
</comment>
<feature type="region of interest" description="Disordered" evidence="1">
    <location>
        <begin position="22"/>
        <end position="45"/>
    </location>
</feature>
<dbReference type="Proteomes" id="UP000198211">
    <property type="component" value="Unassembled WGS sequence"/>
</dbReference>
<evidence type="ECO:0000313" key="3">
    <source>
        <dbReference type="Proteomes" id="UP000198211"/>
    </source>
</evidence>
<organism evidence="2 3">
    <name type="scientific">Phytophthora megakarya</name>
    <dbReference type="NCBI Taxonomy" id="4795"/>
    <lineage>
        <taxon>Eukaryota</taxon>
        <taxon>Sar</taxon>
        <taxon>Stramenopiles</taxon>
        <taxon>Oomycota</taxon>
        <taxon>Peronosporomycetes</taxon>
        <taxon>Peronosporales</taxon>
        <taxon>Peronosporaceae</taxon>
        <taxon>Phytophthora</taxon>
    </lineage>
</organism>
<dbReference type="EMBL" id="NBNE01000305">
    <property type="protein sequence ID" value="OWZ20629.1"/>
    <property type="molecule type" value="Genomic_DNA"/>
</dbReference>
<accession>A0A225WU64</accession>
<gene>
    <name evidence="2" type="ORF">PHMEG_0004941</name>
</gene>